<evidence type="ECO:0000313" key="3">
    <source>
        <dbReference type="Proteomes" id="UP000001555"/>
    </source>
</evidence>
<accession>B7Q165</accession>
<evidence type="ECO:0000313" key="2">
    <source>
        <dbReference type="EnsemblMetazoa" id="ISCW020149-PA"/>
    </source>
</evidence>
<sequence length="203" mass="21733">MDLWSVLVSRGKVLASVSRGSDSYSLFNRARRKSLQASSVALVWCITDDEESVAMIVVFSLLPTKSRSSLSFVNSLPAHQSLASFSASLPLTSAPSRLSKTARLNCDSLSGSFSTEKVLRNISSVLAIKSLVMHLPDSSCCLETRAFASAATFDRTCALLSSICSGGRSSTVGASCEETESDSRRLVSSSRLSIAERILRIPL</sequence>
<dbReference type="HOGENOM" id="CLU_1350235_0_0_1"/>
<dbReference type="EMBL" id="ABJB010145178">
    <property type="status" value="NOT_ANNOTATED_CDS"/>
    <property type="molecule type" value="Genomic_DNA"/>
</dbReference>
<protein>
    <submittedName>
        <fullName evidence="1 2">Uncharacterized protein</fullName>
    </submittedName>
</protein>
<dbReference type="InParanoid" id="B7Q165"/>
<dbReference type="Proteomes" id="UP000001555">
    <property type="component" value="Unassembled WGS sequence"/>
</dbReference>
<reference evidence="1 3" key="1">
    <citation type="submission" date="2008-03" db="EMBL/GenBank/DDBJ databases">
        <title>Annotation of Ixodes scapularis.</title>
        <authorList>
            <consortium name="Ixodes scapularis Genome Project Consortium"/>
            <person name="Caler E."/>
            <person name="Hannick L.I."/>
            <person name="Bidwell S."/>
            <person name="Joardar V."/>
            <person name="Thiagarajan M."/>
            <person name="Amedeo P."/>
            <person name="Galinsky K.J."/>
            <person name="Schobel S."/>
            <person name="Inman J."/>
            <person name="Hostetler J."/>
            <person name="Miller J."/>
            <person name="Hammond M."/>
            <person name="Megy K."/>
            <person name="Lawson D."/>
            <person name="Kodira C."/>
            <person name="Sutton G."/>
            <person name="Meyer J."/>
            <person name="Hill C.A."/>
            <person name="Birren B."/>
            <person name="Nene V."/>
            <person name="Collins F."/>
            <person name="Alarcon-Chaidez F."/>
            <person name="Wikel S."/>
            <person name="Strausberg R."/>
        </authorList>
    </citation>
    <scope>NUCLEOTIDE SEQUENCE [LARGE SCALE GENOMIC DNA]</scope>
    <source>
        <strain evidence="3">Wikel</strain>
        <strain evidence="1">Wikel colony</strain>
    </source>
</reference>
<dbReference type="VEuPathDB" id="VectorBase:ISCW020149"/>
<keyword evidence="3" id="KW-1185">Reference proteome</keyword>
<dbReference type="PaxDb" id="6945-B7Q165"/>
<dbReference type="VEuPathDB" id="VectorBase:ISCI020149"/>
<dbReference type="EMBL" id="DS835908">
    <property type="protein sequence ID" value="EEC12587.1"/>
    <property type="molecule type" value="Genomic_DNA"/>
</dbReference>
<organism>
    <name type="scientific">Ixodes scapularis</name>
    <name type="common">Black-legged tick</name>
    <name type="synonym">Deer tick</name>
    <dbReference type="NCBI Taxonomy" id="6945"/>
    <lineage>
        <taxon>Eukaryota</taxon>
        <taxon>Metazoa</taxon>
        <taxon>Ecdysozoa</taxon>
        <taxon>Arthropoda</taxon>
        <taxon>Chelicerata</taxon>
        <taxon>Arachnida</taxon>
        <taxon>Acari</taxon>
        <taxon>Parasitiformes</taxon>
        <taxon>Ixodida</taxon>
        <taxon>Ixodoidea</taxon>
        <taxon>Ixodidae</taxon>
        <taxon>Ixodinae</taxon>
        <taxon>Ixodes</taxon>
    </lineage>
</organism>
<dbReference type="EnsemblMetazoa" id="ISCW020149-RA">
    <property type="protein sequence ID" value="ISCW020149-PA"/>
    <property type="gene ID" value="ISCW020149"/>
</dbReference>
<reference evidence="2" key="2">
    <citation type="submission" date="2020-05" db="UniProtKB">
        <authorList>
            <consortium name="EnsemblMetazoa"/>
        </authorList>
    </citation>
    <scope>IDENTIFICATION</scope>
    <source>
        <strain evidence="2">wikel</strain>
    </source>
</reference>
<evidence type="ECO:0000313" key="1">
    <source>
        <dbReference type="EMBL" id="EEC12587.1"/>
    </source>
</evidence>
<gene>
    <name evidence="1" type="ORF">IscW_ISCW020149</name>
</gene>
<dbReference type="AlphaFoldDB" id="B7Q165"/>
<proteinExistence type="predicted"/>
<name>B7Q165_IXOSC</name>